<proteinExistence type="predicted"/>
<evidence type="ECO:0000313" key="1">
    <source>
        <dbReference type="EMBL" id="OAT70933.1"/>
    </source>
</evidence>
<dbReference type="AlphaFoldDB" id="A0A179VIQ6"/>
<dbReference type="RefSeq" id="WP_005094112.1">
    <property type="nucleotide sequence ID" value="NZ_LQYE01000001.1"/>
</dbReference>
<accession>A0A179VIQ6</accession>
<dbReference type="Proteomes" id="UP000186919">
    <property type="component" value="Unassembled WGS sequence"/>
</dbReference>
<protein>
    <submittedName>
        <fullName evidence="1">Potassium transporter</fullName>
    </submittedName>
</protein>
<dbReference type="EMBL" id="LQYE01000001">
    <property type="protein sequence ID" value="OAT70933.1"/>
    <property type="molecule type" value="Genomic_DNA"/>
</dbReference>
<organism evidence="1 2">
    <name type="scientific">Mycobacteroides immunogenum</name>
    <dbReference type="NCBI Taxonomy" id="83262"/>
    <lineage>
        <taxon>Bacteria</taxon>
        <taxon>Bacillati</taxon>
        <taxon>Actinomycetota</taxon>
        <taxon>Actinomycetes</taxon>
        <taxon>Mycobacteriales</taxon>
        <taxon>Mycobacteriaceae</taxon>
        <taxon>Mycobacteroides</taxon>
    </lineage>
</organism>
<name>A0A179VIQ6_9MYCO</name>
<gene>
    <name evidence="1" type="ORF">AWB85_06575</name>
</gene>
<reference evidence="1 2" key="1">
    <citation type="submission" date="2016-01" db="EMBL/GenBank/DDBJ databases">
        <title>Mycobacterium immunogenum strain CD11_6 genome sequencing and assembly.</title>
        <authorList>
            <person name="Kaur G."/>
            <person name="Nair G.R."/>
            <person name="Mayilraj S."/>
        </authorList>
    </citation>
    <scope>NUCLEOTIDE SEQUENCE [LARGE SCALE GENOMIC DNA]</scope>
    <source>
        <strain evidence="1 2">CD11-6</strain>
    </source>
</reference>
<evidence type="ECO:0000313" key="2">
    <source>
        <dbReference type="Proteomes" id="UP000186919"/>
    </source>
</evidence>
<sequence length="124" mass="12891">MDLTVRTETFGAGNQSWLGSKHGTDACRTVTIDREALVKETHYPDGRLKSGLPLAKVGDTYVPYAAGGANGAGVLAGFLFTDQSVRDGGGDIVAPLLDHGRVILSKLPATVAADADTTGLFVFV</sequence>
<comment type="caution">
    <text evidence="1">The sequence shown here is derived from an EMBL/GenBank/DDBJ whole genome shotgun (WGS) entry which is preliminary data.</text>
</comment>